<geneLocation type="plasmid" evidence="1 2">
    <name>pN2</name>
</geneLocation>
<dbReference type="GeneID" id="83624367"/>
<accession>A0AA46SGV5</accession>
<dbReference type="RefSeq" id="WP_263510448.1">
    <property type="nucleotide sequence ID" value="NZ_CP106983.1"/>
</dbReference>
<evidence type="ECO:0000313" key="1">
    <source>
        <dbReference type="EMBL" id="UYF97176.1"/>
    </source>
</evidence>
<gene>
    <name evidence="1" type="ORF">OCS65_28105</name>
</gene>
<evidence type="ECO:0000313" key="2">
    <source>
        <dbReference type="Proteomes" id="UP001163947"/>
    </source>
</evidence>
<organism evidence="1 2">
    <name type="scientific">Rhodococcus aetherivorans</name>
    <dbReference type="NCBI Taxonomy" id="191292"/>
    <lineage>
        <taxon>Bacteria</taxon>
        <taxon>Bacillati</taxon>
        <taxon>Actinomycetota</taxon>
        <taxon>Actinomycetes</taxon>
        <taxon>Mycobacteriales</taxon>
        <taxon>Nocardiaceae</taxon>
        <taxon>Rhodococcus</taxon>
    </lineage>
</organism>
<proteinExistence type="predicted"/>
<name>A0AA46SGV5_9NOCA</name>
<dbReference type="EMBL" id="CP106983">
    <property type="protein sequence ID" value="UYF97176.1"/>
    <property type="molecule type" value="Genomic_DNA"/>
</dbReference>
<keyword evidence="1" id="KW-0614">Plasmid</keyword>
<dbReference type="AlphaFoldDB" id="A0AA46SGV5"/>
<sequence length="64" mass="6680">MTDGDAGGTGPVELAGRAPSSLARGAAAELFVASRIALLGFRVYRPLADDRGWTWWSTSVEAAT</sequence>
<reference evidence="1" key="1">
    <citation type="submission" date="2022-09" db="EMBL/GenBank/DDBJ databases">
        <title>The genome sequence of Rhodococcus aetherivorans N1.</title>
        <authorList>
            <person name="Jiang W."/>
        </authorList>
    </citation>
    <scope>NUCLEOTIDE SEQUENCE</scope>
    <source>
        <strain evidence="1">N1</strain>
        <plasmid evidence="1">pN2</plasmid>
    </source>
</reference>
<protein>
    <submittedName>
        <fullName evidence="1">Uncharacterized protein</fullName>
    </submittedName>
</protein>
<dbReference type="Proteomes" id="UP001163947">
    <property type="component" value="Plasmid pN2"/>
</dbReference>